<feature type="non-terminal residue" evidence="3">
    <location>
        <position position="517"/>
    </location>
</feature>
<sequence>MPVRGAKSAPKTFRGRHTDIQRFINHYNRLLDQHQVTTEVDKCNGILEYCSDSVKDFLKSSKHFSTPNWTALQQEILKYYDADRQNSRYRPADLMEFIRKNNFHGINSLTHWKKYYREYFGQANFLLDKGYISPREFEGYFWYGIPYKVRRILEDKLYARLPNHDTALPWPIESITEVAEIHFKRDKFSDKLLHGPPLGFIGESENSDSDSDSDSEESEASSDSDQEDYDYKQKRKGKYRRKHKPRQKDKHHKTSRLPQFEEDRTHKVNVPPEEIEGMIQQLNTMSLEDPKYGQMYFKVLQLDTTGIAEKCIRRLPFQEPTNYPPASYAVTQDTPRPKAIPYASATFPNNIPINQPGMNQSPYRSAPQTNNDTSQYKCFGCFETDHMLGECPKMAELLKKGIVSYDANNRKYFMTNGQRLFRRSTEPLIETVQRMQGSVPHLNFVSLKSSVSNFYERNLQIDEDDGISSDEQDDGPYWAFANNEARAQQRPAYAVVEIESDYDSEEENQFISYPVER</sequence>
<feature type="region of interest" description="Disordered" evidence="2">
    <location>
        <begin position="199"/>
        <end position="270"/>
    </location>
</feature>
<feature type="compositionally biased region" description="Acidic residues" evidence="2">
    <location>
        <begin position="205"/>
        <end position="228"/>
    </location>
</feature>
<accession>A0A067S270</accession>
<reference evidence="4" key="1">
    <citation type="journal article" date="2014" name="Proc. Natl. Acad. Sci. U.S.A.">
        <title>Extensive sampling of basidiomycete genomes demonstrates inadequacy of the white-rot/brown-rot paradigm for wood decay fungi.</title>
        <authorList>
            <person name="Riley R."/>
            <person name="Salamov A.A."/>
            <person name="Brown D.W."/>
            <person name="Nagy L.G."/>
            <person name="Floudas D."/>
            <person name="Held B.W."/>
            <person name="Levasseur A."/>
            <person name="Lombard V."/>
            <person name="Morin E."/>
            <person name="Otillar R."/>
            <person name="Lindquist E.A."/>
            <person name="Sun H."/>
            <person name="LaButti K.M."/>
            <person name="Schmutz J."/>
            <person name="Jabbour D."/>
            <person name="Luo H."/>
            <person name="Baker S.E."/>
            <person name="Pisabarro A.G."/>
            <person name="Walton J.D."/>
            <person name="Blanchette R.A."/>
            <person name="Henrissat B."/>
            <person name="Martin F."/>
            <person name="Cullen D."/>
            <person name="Hibbett D.S."/>
            <person name="Grigoriev I.V."/>
        </authorList>
    </citation>
    <scope>NUCLEOTIDE SEQUENCE [LARGE SCALE GENOMIC DNA]</scope>
    <source>
        <strain evidence="4">CBS 339.88</strain>
    </source>
</reference>
<keyword evidence="4" id="KW-1185">Reference proteome</keyword>
<dbReference type="AlphaFoldDB" id="A0A067S270"/>
<dbReference type="EMBL" id="KL142664">
    <property type="protein sequence ID" value="KDR64920.1"/>
    <property type="molecule type" value="Genomic_DNA"/>
</dbReference>
<gene>
    <name evidence="3" type="ORF">GALMADRAFT_217746</name>
</gene>
<name>A0A067S270_GALM3</name>
<dbReference type="STRING" id="685588.A0A067S270"/>
<evidence type="ECO:0000256" key="2">
    <source>
        <dbReference type="SAM" id="MobiDB-lite"/>
    </source>
</evidence>
<dbReference type="InterPro" id="IPR036875">
    <property type="entry name" value="Znf_CCHC_sf"/>
</dbReference>
<dbReference type="GO" id="GO:0008270">
    <property type="term" value="F:zinc ion binding"/>
    <property type="evidence" value="ECO:0007669"/>
    <property type="project" value="InterPro"/>
</dbReference>
<protein>
    <recommendedName>
        <fullName evidence="5">CCHC-type domain-containing protein</fullName>
    </recommendedName>
</protein>
<evidence type="ECO:0000313" key="4">
    <source>
        <dbReference type="Proteomes" id="UP000027222"/>
    </source>
</evidence>
<dbReference type="SUPFAM" id="SSF57756">
    <property type="entry name" value="Retrovirus zinc finger-like domains"/>
    <property type="match status" value="1"/>
</dbReference>
<dbReference type="OrthoDB" id="3016331at2759"/>
<evidence type="ECO:0000313" key="3">
    <source>
        <dbReference type="EMBL" id="KDR64920.1"/>
    </source>
</evidence>
<proteinExistence type="predicted"/>
<organism evidence="3 4">
    <name type="scientific">Galerina marginata (strain CBS 339.88)</name>
    <dbReference type="NCBI Taxonomy" id="685588"/>
    <lineage>
        <taxon>Eukaryota</taxon>
        <taxon>Fungi</taxon>
        <taxon>Dikarya</taxon>
        <taxon>Basidiomycota</taxon>
        <taxon>Agaricomycotina</taxon>
        <taxon>Agaricomycetes</taxon>
        <taxon>Agaricomycetidae</taxon>
        <taxon>Agaricales</taxon>
        <taxon>Agaricineae</taxon>
        <taxon>Strophariaceae</taxon>
        <taxon>Galerina</taxon>
    </lineage>
</organism>
<dbReference type="Proteomes" id="UP000027222">
    <property type="component" value="Unassembled WGS sequence"/>
</dbReference>
<dbReference type="HOGENOM" id="CLU_527447_0_0_1"/>
<keyword evidence="1" id="KW-0507">mRNA processing</keyword>
<dbReference type="GO" id="GO:0003676">
    <property type="term" value="F:nucleic acid binding"/>
    <property type="evidence" value="ECO:0007669"/>
    <property type="project" value="InterPro"/>
</dbReference>
<feature type="compositionally biased region" description="Basic residues" evidence="2">
    <location>
        <begin position="233"/>
        <end position="255"/>
    </location>
</feature>
<evidence type="ECO:0008006" key="5">
    <source>
        <dbReference type="Google" id="ProtNLM"/>
    </source>
</evidence>
<evidence type="ECO:0000256" key="1">
    <source>
        <dbReference type="ARBA" id="ARBA00022664"/>
    </source>
</evidence>
<dbReference type="GO" id="GO:0006397">
    <property type="term" value="P:mRNA processing"/>
    <property type="evidence" value="ECO:0007669"/>
    <property type="project" value="UniProtKB-KW"/>
</dbReference>